<dbReference type="RefSeq" id="WP_217942273.1">
    <property type="nucleotide sequence ID" value="NZ_JAHTGR010000005.1"/>
</dbReference>
<organism evidence="3 5">
    <name type="scientific">Duganella violaceipulchra</name>
    <dbReference type="NCBI Taxonomy" id="2849652"/>
    <lineage>
        <taxon>Bacteria</taxon>
        <taxon>Pseudomonadati</taxon>
        <taxon>Pseudomonadota</taxon>
        <taxon>Betaproteobacteria</taxon>
        <taxon>Burkholderiales</taxon>
        <taxon>Oxalobacteraceae</taxon>
        <taxon>Telluria group</taxon>
        <taxon>Duganella</taxon>
    </lineage>
</organism>
<keyword evidence="6" id="KW-1185">Reference proteome</keyword>
<keyword evidence="1" id="KW-0812">Transmembrane</keyword>
<sequence>MPLSAAMPSQDQLHAWLPPFAAAALAWNLLALSGALASHGDAQQHGTVHASFALTLLRFVAQHLPLVALSLVLAVGFYRAQRRAPQLAQLLPAYLGVLALGVPLLCIWQSAINGVFSGRGLASPLALLQQQGALSWWFQALLLTLAFCAHLAYSAWRHAHAQALAWQLAQQANLALRLRLLQGQLEPYLLSGALAGIARLNRQGLREPATRALARLSDLLRYALRASRSDWQSVADEVRFLRDYVDLQRICRDAGLDVAWQLEAIDWSGYRCPPLLLLPLLEQALEAAPPRLAVRIVRQPTEAGSLVLVELSYPHGARAGRGAALVALEARLALQYGGAATLALQTDGELTHLRLAYPVARHDD</sequence>
<dbReference type="AlphaFoldDB" id="A0AA41H6T9"/>
<keyword evidence="1" id="KW-0472">Membrane</keyword>
<dbReference type="InterPro" id="IPR010559">
    <property type="entry name" value="Sig_transdc_His_kin_internal"/>
</dbReference>
<evidence type="ECO:0000313" key="5">
    <source>
        <dbReference type="Proteomes" id="UP001155901"/>
    </source>
</evidence>
<feature type="transmembrane region" description="Helical" evidence="1">
    <location>
        <begin position="61"/>
        <end position="78"/>
    </location>
</feature>
<gene>
    <name evidence="3" type="ORF">KVP70_11310</name>
    <name evidence="4" type="ORF">L1274_001916</name>
</gene>
<reference evidence="3" key="1">
    <citation type="submission" date="2021-07" db="EMBL/GenBank/DDBJ databases">
        <title>Characterization of violacein-producing bacteria and related species.</title>
        <authorList>
            <person name="Wilson H.S."/>
            <person name="De Leon M.E."/>
        </authorList>
    </citation>
    <scope>NUCLEOTIDE SEQUENCE</scope>
    <source>
        <strain evidence="3">HSC-15S17</strain>
    </source>
</reference>
<evidence type="ECO:0000313" key="6">
    <source>
        <dbReference type="Proteomes" id="UP001162889"/>
    </source>
</evidence>
<protein>
    <submittedName>
        <fullName evidence="3">Histidine kinase</fullName>
    </submittedName>
</protein>
<dbReference type="PANTHER" id="PTHR34220:SF7">
    <property type="entry name" value="SENSOR HISTIDINE KINASE YPDA"/>
    <property type="match status" value="1"/>
</dbReference>
<dbReference type="Pfam" id="PF06580">
    <property type="entry name" value="His_kinase"/>
    <property type="match status" value="1"/>
</dbReference>
<dbReference type="Proteomes" id="UP001155901">
    <property type="component" value="Unassembled WGS sequence"/>
</dbReference>
<feature type="domain" description="Signal transduction histidine kinase internal region" evidence="2">
    <location>
        <begin position="177"/>
        <end position="250"/>
    </location>
</feature>
<proteinExistence type="predicted"/>
<dbReference type="PANTHER" id="PTHR34220">
    <property type="entry name" value="SENSOR HISTIDINE KINASE YPDA"/>
    <property type="match status" value="1"/>
</dbReference>
<keyword evidence="1" id="KW-1133">Transmembrane helix</keyword>
<name>A0AA41H6T9_9BURK</name>
<dbReference type="Proteomes" id="UP001162889">
    <property type="component" value="Unassembled WGS sequence"/>
</dbReference>
<evidence type="ECO:0000256" key="1">
    <source>
        <dbReference type="SAM" id="Phobius"/>
    </source>
</evidence>
<accession>A0AA41H6T9</accession>
<dbReference type="EMBL" id="JALJZU010000003">
    <property type="protein sequence ID" value="MCP2008216.1"/>
    <property type="molecule type" value="Genomic_DNA"/>
</dbReference>
<dbReference type="GO" id="GO:0016020">
    <property type="term" value="C:membrane"/>
    <property type="evidence" value="ECO:0007669"/>
    <property type="project" value="InterPro"/>
</dbReference>
<dbReference type="EMBL" id="JAHTGR010000005">
    <property type="protein sequence ID" value="MBV6321525.1"/>
    <property type="molecule type" value="Genomic_DNA"/>
</dbReference>
<feature type="transmembrane region" description="Helical" evidence="1">
    <location>
        <begin position="136"/>
        <end position="156"/>
    </location>
</feature>
<evidence type="ECO:0000313" key="3">
    <source>
        <dbReference type="EMBL" id="MBV6321525.1"/>
    </source>
</evidence>
<dbReference type="InterPro" id="IPR050640">
    <property type="entry name" value="Bact_2-comp_sensor_kinase"/>
</dbReference>
<dbReference type="GO" id="GO:0000155">
    <property type="term" value="F:phosphorelay sensor kinase activity"/>
    <property type="evidence" value="ECO:0007669"/>
    <property type="project" value="InterPro"/>
</dbReference>
<evidence type="ECO:0000313" key="4">
    <source>
        <dbReference type="EMBL" id="MCP2008216.1"/>
    </source>
</evidence>
<reference evidence="4" key="2">
    <citation type="submission" date="2022-03" db="EMBL/GenBank/DDBJ databases">
        <title>Genome Encyclopedia of Bacteria and Archaea VI: Functional Genomics of Type Strains.</title>
        <authorList>
            <person name="Whitman W."/>
        </authorList>
    </citation>
    <scope>NUCLEOTIDE SEQUENCE</scope>
    <source>
        <strain evidence="4">HSC-15S17</strain>
    </source>
</reference>
<feature type="transmembrane region" description="Helical" evidence="1">
    <location>
        <begin position="90"/>
        <end position="116"/>
    </location>
</feature>
<evidence type="ECO:0000259" key="2">
    <source>
        <dbReference type="Pfam" id="PF06580"/>
    </source>
</evidence>
<keyword evidence="3" id="KW-0418">Kinase</keyword>
<comment type="caution">
    <text evidence="3">The sequence shown here is derived from an EMBL/GenBank/DDBJ whole genome shotgun (WGS) entry which is preliminary data.</text>
</comment>
<keyword evidence="3" id="KW-0808">Transferase</keyword>